<dbReference type="SFLD" id="SFLDG01070">
    <property type="entry name" value="PLP-dependent"/>
    <property type="match status" value="1"/>
</dbReference>
<evidence type="ECO:0000256" key="8">
    <source>
        <dbReference type="ARBA" id="ARBA00023004"/>
    </source>
</evidence>
<dbReference type="GO" id="GO:0051539">
    <property type="term" value="F:4 iron, 4 sulfur cluster binding"/>
    <property type="evidence" value="ECO:0007669"/>
    <property type="project" value="UniProtKB-KW"/>
</dbReference>
<dbReference type="GO" id="GO:0003824">
    <property type="term" value="F:catalytic activity"/>
    <property type="evidence" value="ECO:0007669"/>
    <property type="project" value="InterPro"/>
</dbReference>
<dbReference type="PROSITE" id="PS51918">
    <property type="entry name" value="RADICAL_SAM"/>
    <property type="match status" value="1"/>
</dbReference>
<dbReference type="InterPro" id="IPR007197">
    <property type="entry name" value="rSAM"/>
</dbReference>
<evidence type="ECO:0000256" key="7">
    <source>
        <dbReference type="ARBA" id="ARBA00022898"/>
    </source>
</evidence>
<organism evidence="12 13">
    <name type="scientific">Phorcysia thermohydrogeniphila</name>
    <dbReference type="NCBI Taxonomy" id="936138"/>
    <lineage>
        <taxon>Bacteria</taxon>
        <taxon>Pseudomonadati</taxon>
        <taxon>Aquificota</taxon>
        <taxon>Aquificia</taxon>
        <taxon>Desulfurobacteriales</taxon>
        <taxon>Desulfurobacteriaceae</taxon>
        <taxon>Phorcysia</taxon>
    </lineage>
</organism>
<evidence type="ECO:0000256" key="1">
    <source>
        <dbReference type="ARBA" id="ARBA00001933"/>
    </source>
</evidence>
<dbReference type="PANTHER" id="PTHR30538">
    <property type="entry name" value="LYSINE 2,3-AMINOMUTASE-RELATED"/>
    <property type="match status" value="1"/>
</dbReference>
<evidence type="ECO:0000256" key="5">
    <source>
        <dbReference type="ARBA" id="ARBA00022691"/>
    </source>
</evidence>
<evidence type="ECO:0000256" key="4">
    <source>
        <dbReference type="ARBA" id="ARBA00022485"/>
    </source>
</evidence>
<evidence type="ECO:0000256" key="2">
    <source>
        <dbReference type="ARBA" id="ARBA00001966"/>
    </source>
</evidence>
<evidence type="ECO:0000256" key="6">
    <source>
        <dbReference type="ARBA" id="ARBA00022723"/>
    </source>
</evidence>
<name>A0A4V2PDW3_9BACT</name>
<evidence type="ECO:0000256" key="9">
    <source>
        <dbReference type="ARBA" id="ARBA00023014"/>
    </source>
</evidence>
<keyword evidence="4 10" id="KW-0004">4Fe-4S</keyword>
<comment type="caution">
    <text evidence="12">The sequence shown here is derived from an EMBL/GenBank/DDBJ whole genome shotgun (WGS) entry which is preliminary data.</text>
</comment>
<dbReference type="Proteomes" id="UP000295777">
    <property type="component" value="Unassembled WGS sequence"/>
</dbReference>
<comment type="similarity">
    <text evidence="3">Belongs to the radical SAM superfamily. KamA family.</text>
</comment>
<dbReference type="RefSeq" id="WP_132525488.1">
    <property type="nucleotide sequence ID" value="NZ_SMFV01000001.1"/>
</dbReference>
<evidence type="ECO:0000313" key="12">
    <source>
        <dbReference type="EMBL" id="TCK06706.1"/>
    </source>
</evidence>
<dbReference type="InterPro" id="IPR003739">
    <property type="entry name" value="Lys_aminomutase/Glu_NH3_mut"/>
</dbReference>
<dbReference type="AlphaFoldDB" id="A0A4V2PDW3"/>
<dbReference type="Gene3D" id="3.20.20.70">
    <property type="entry name" value="Aldolase class I"/>
    <property type="match status" value="1"/>
</dbReference>
<keyword evidence="7" id="KW-0663">Pyridoxal phosphate</keyword>
<comment type="cofactor">
    <cofactor evidence="1">
        <name>pyridoxal 5'-phosphate</name>
        <dbReference type="ChEBI" id="CHEBI:597326"/>
    </cofactor>
</comment>
<feature type="binding site" evidence="10">
    <location>
        <position position="103"/>
    </location>
    <ligand>
        <name>[4Fe-4S] cluster</name>
        <dbReference type="ChEBI" id="CHEBI:49883"/>
        <note>4Fe-4S-S-AdoMet</note>
    </ligand>
</feature>
<gene>
    <name evidence="12" type="ORF">CLV27_0512</name>
</gene>
<dbReference type="CDD" id="cd01335">
    <property type="entry name" value="Radical_SAM"/>
    <property type="match status" value="1"/>
</dbReference>
<dbReference type="OrthoDB" id="9768064at2"/>
<keyword evidence="9 10" id="KW-0411">Iron-sulfur</keyword>
<dbReference type="EMBL" id="SMFV01000001">
    <property type="protein sequence ID" value="TCK06706.1"/>
    <property type="molecule type" value="Genomic_DNA"/>
</dbReference>
<feature type="binding site" evidence="10">
    <location>
        <position position="110"/>
    </location>
    <ligand>
        <name>[4Fe-4S] cluster</name>
        <dbReference type="ChEBI" id="CHEBI:49883"/>
        <note>4Fe-4S-S-AdoMet</note>
    </ligand>
</feature>
<dbReference type="InterPro" id="IPR058240">
    <property type="entry name" value="rSAM_sf"/>
</dbReference>
<comment type="cofactor">
    <cofactor evidence="2">
        <name>[4Fe-4S] cluster</name>
        <dbReference type="ChEBI" id="CHEBI:49883"/>
    </cofactor>
</comment>
<dbReference type="PANTHER" id="PTHR30538:SF0">
    <property type="entry name" value="L-LYSINE 2,3-AMINOMUTASE AQ_1632-RELATED"/>
    <property type="match status" value="1"/>
</dbReference>
<feature type="domain" description="Radical SAM core" evidence="11">
    <location>
        <begin position="89"/>
        <end position="309"/>
    </location>
</feature>
<dbReference type="SUPFAM" id="SSF102114">
    <property type="entry name" value="Radical SAM enzymes"/>
    <property type="match status" value="1"/>
</dbReference>
<keyword evidence="6 10" id="KW-0479">Metal-binding</keyword>
<sequence>MQIQGFSTLEEVEKAFNVKIEDAEKEKLQEVIEKHPMFIPDYYAGLIDWNDPNDPIKHLIFPSLDELDLAGSYDTSGEKENTVLTGLQHKYKETVLLLATNRCAGYCRHCFRKRMVGIPTDETIKLFDKAVEYIKEHPEVTNVLISGGDPLVLPTDVIEYFLSELSQIPHLKFIRFGSRVPVFYPMRIYEDTKLLEVFSKYSTPERRIYLVTHFNHPKEVTEQAGKAVDALIRSGVPVSNQTVLLRHVNDDPEVLSTLMKRLTSVGVIPYYVFQCRPVKRVKTHFQVPFKEGYEIVEKAKQKLDGHAKRFKYVMSHRTGKIEIVGIIGDEIFLKYHQAKDPSKVGKLFRMKLTPNAGWLDDLEPIEEAETATV</sequence>
<feature type="binding site" evidence="10">
    <location>
        <position position="107"/>
    </location>
    <ligand>
        <name>[4Fe-4S] cluster</name>
        <dbReference type="ChEBI" id="CHEBI:49883"/>
        <note>4Fe-4S-S-AdoMet</note>
    </ligand>
</feature>
<evidence type="ECO:0000259" key="11">
    <source>
        <dbReference type="PROSITE" id="PS51918"/>
    </source>
</evidence>
<dbReference type="GO" id="GO:0046872">
    <property type="term" value="F:metal ion binding"/>
    <property type="evidence" value="ECO:0007669"/>
    <property type="project" value="UniProtKB-KW"/>
</dbReference>
<accession>A0A4V2PDW3</accession>
<keyword evidence="8" id="KW-0408">Iron</keyword>
<evidence type="ECO:0000256" key="3">
    <source>
        <dbReference type="ARBA" id="ARBA00008703"/>
    </source>
</evidence>
<dbReference type="InterPro" id="IPR013785">
    <property type="entry name" value="Aldolase_TIM"/>
</dbReference>
<evidence type="ECO:0000256" key="10">
    <source>
        <dbReference type="PIRSR" id="PIRSR004911-1"/>
    </source>
</evidence>
<proteinExistence type="inferred from homology"/>
<dbReference type="Pfam" id="PF04055">
    <property type="entry name" value="Radical_SAM"/>
    <property type="match status" value="1"/>
</dbReference>
<evidence type="ECO:0000313" key="13">
    <source>
        <dbReference type="Proteomes" id="UP000295777"/>
    </source>
</evidence>
<dbReference type="PIRSF" id="PIRSF004911">
    <property type="entry name" value="DUF160"/>
    <property type="match status" value="1"/>
</dbReference>
<dbReference type="NCBIfam" id="TIGR00238">
    <property type="entry name" value="KamA family radical SAM protein"/>
    <property type="match status" value="1"/>
</dbReference>
<dbReference type="SFLD" id="SFLDS00029">
    <property type="entry name" value="Radical_SAM"/>
    <property type="match status" value="1"/>
</dbReference>
<reference evidence="12 13" key="1">
    <citation type="submission" date="2019-03" db="EMBL/GenBank/DDBJ databases">
        <title>Genomic Encyclopedia of Archaeal and Bacterial Type Strains, Phase II (KMG-II): from individual species to whole genera.</title>
        <authorList>
            <person name="Goeker M."/>
        </authorList>
    </citation>
    <scope>NUCLEOTIDE SEQUENCE [LARGE SCALE GENOMIC DNA]</scope>
    <source>
        <strain evidence="12 13">DSM 24425</strain>
    </source>
</reference>
<keyword evidence="5" id="KW-0949">S-adenosyl-L-methionine</keyword>
<keyword evidence="13" id="KW-1185">Reference proteome</keyword>
<protein>
    <submittedName>
        <fullName evidence="12">KamA family protein</fullName>
    </submittedName>
</protein>